<sequence>MINSRVKKSTMGLRRSKFWVIVLSLFTIWSVLICLNYSSLISSVSSLARLYVYYVDYVQPVQIISNPNYNTTSINIATMKNDDNAVREGDKIQEDVGDVEGNVDKKTEEKEKKSKEMEDDEIDKLLDVNIHDLIEKTNHDHDHDQGLKSVKEGPRDQPNEENTKAKGISTENTQHSLVPKKRKRKGKPKRRKSKNMPNTQGISDSNSNQESSGNKVGEESAYLSPPPPTSPPPPSPPPPPQRKCVTERTNDEKSCTNRYIYIQTLPRRFNMDLLRDCKSLDLWMDMCHYIRNSGLGPNLPNMDRVFSDNGWFATNQFLLEVIFHNRMKQYDCLTNDSSKASAIFVPFYTGLDVARHLWNTDSNVRDSSGLELVKLLKRKPEWTKWWGRDHFFVAGRITWDFRRSSNTKDPDWGTRFLYLPEVRNMTGLVIESSPWNNNDFGIPYPTYFHPANDDDVFQWQSRMRKQSRSSLFCFAGAPRPDRPDSIRNQLINQCDSSKKCMMIHCNNWKNKCHKPAELMKMFQSADFCLQPPGDSYTRRSTFDSILAGCIPVFFHPGSAYIQYLWHFPREFTKYSVFISMYDIRDKNVSIQSVLERIPAKKIVEMREEIIKLIPKIVYADPRCRLETLKDAFDVTISGVLDRVQKIKEDMMQSKDDSFGYDERQSWKFRWLGKLVQHEWDPYFSGSFDTRNFTNF</sequence>
<protein>
    <recommendedName>
        <fullName evidence="7">Exostosin GT47 domain-containing protein</fullName>
    </recommendedName>
</protein>
<proteinExistence type="inferred from homology"/>
<dbReference type="Pfam" id="PF03016">
    <property type="entry name" value="Exostosin_GT47"/>
    <property type="match status" value="1"/>
</dbReference>
<dbReference type="PANTHER" id="PTHR11062:SF282">
    <property type="entry name" value="XYLOGLUCAN GALACTOSYLTRANSFERASE GT11-RELATED"/>
    <property type="match status" value="1"/>
</dbReference>
<dbReference type="GO" id="GO:0016757">
    <property type="term" value="F:glycosyltransferase activity"/>
    <property type="evidence" value="ECO:0007669"/>
    <property type="project" value="UniProtKB-KW"/>
</dbReference>
<dbReference type="GO" id="GO:0000139">
    <property type="term" value="C:Golgi membrane"/>
    <property type="evidence" value="ECO:0007669"/>
    <property type="project" value="UniProtKB-SubCell"/>
</dbReference>
<evidence type="ECO:0000256" key="6">
    <source>
        <dbReference type="SAM" id="MobiDB-lite"/>
    </source>
</evidence>
<keyword evidence="3" id="KW-0808">Transferase</keyword>
<dbReference type="EMBL" id="JBDFQZ010000003">
    <property type="protein sequence ID" value="KAK9741165.1"/>
    <property type="molecule type" value="Genomic_DNA"/>
</dbReference>
<keyword evidence="5" id="KW-0333">Golgi apparatus</keyword>
<dbReference type="PANTHER" id="PTHR11062">
    <property type="entry name" value="EXOSTOSIN HEPARAN SULFATE GLYCOSYLTRANSFERASE -RELATED"/>
    <property type="match status" value="1"/>
</dbReference>
<comment type="caution">
    <text evidence="8">The sequence shown here is derived from an EMBL/GenBank/DDBJ whole genome shotgun (WGS) entry which is preliminary data.</text>
</comment>
<feature type="compositionally biased region" description="Pro residues" evidence="6">
    <location>
        <begin position="224"/>
        <end position="241"/>
    </location>
</feature>
<accession>A0AAW1M272</accession>
<dbReference type="InterPro" id="IPR040911">
    <property type="entry name" value="Exostosin_GT47"/>
</dbReference>
<dbReference type="InterPro" id="IPR004263">
    <property type="entry name" value="Exostosin"/>
</dbReference>
<feature type="region of interest" description="Disordered" evidence="6">
    <location>
        <begin position="137"/>
        <end position="250"/>
    </location>
</feature>
<keyword evidence="4" id="KW-0812">Transmembrane</keyword>
<comment type="subcellular location">
    <subcellularLocation>
        <location evidence="1">Golgi apparatus membrane</location>
        <topology evidence="1">Single-pass type II membrane protein</topology>
    </subcellularLocation>
</comment>
<evidence type="ECO:0000313" key="9">
    <source>
        <dbReference type="Proteomes" id="UP001443914"/>
    </source>
</evidence>
<evidence type="ECO:0000256" key="1">
    <source>
        <dbReference type="ARBA" id="ARBA00004323"/>
    </source>
</evidence>
<dbReference type="Proteomes" id="UP001443914">
    <property type="component" value="Unassembled WGS sequence"/>
</dbReference>
<feature type="compositionally biased region" description="Basic and acidic residues" evidence="6">
    <location>
        <begin position="137"/>
        <end position="164"/>
    </location>
</feature>
<keyword evidence="4" id="KW-0735">Signal-anchor</keyword>
<comment type="similarity">
    <text evidence="2">Belongs to the glycosyltransferase 47 family.</text>
</comment>
<reference evidence="8" key="1">
    <citation type="submission" date="2024-03" db="EMBL/GenBank/DDBJ databases">
        <title>WGS assembly of Saponaria officinalis var. Norfolk2.</title>
        <authorList>
            <person name="Jenkins J."/>
            <person name="Shu S."/>
            <person name="Grimwood J."/>
            <person name="Barry K."/>
            <person name="Goodstein D."/>
            <person name="Schmutz J."/>
            <person name="Leebens-Mack J."/>
            <person name="Osbourn A."/>
        </authorList>
    </citation>
    <scope>NUCLEOTIDE SEQUENCE [LARGE SCALE GENOMIC DNA]</scope>
    <source>
        <strain evidence="8">JIC</strain>
    </source>
</reference>
<feature type="compositionally biased region" description="Basic residues" evidence="6">
    <location>
        <begin position="178"/>
        <end position="194"/>
    </location>
</feature>
<evidence type="ECO:0000256" key="3">
    <source>
        <dbReference type="ARBA" id="ARBA00022676"/>
    </source>
</evidence>
<dbReference type="AlphaFoldDB" id="A0AAW1M272"/>
<organism evidence="8 9">
    <name type="scientific">Saponaria officinalis</name>
    <name type="common">Common soapwort</name>
    <name type="synonym">Lychnis saponaria</name>
    <dbReference type="NCBI Taxonomy" id="3572"/>
    <lineage>
        <taxon>Eukaryota</taxon>
        <taxon>Viridiplantae</taxon>
        <taxon>Streptophyta</taxon>
        <taxon>Embryophyta</taxon>
        <taxon>Tracheophyta</taxon>
        <taxon>Spermatophyta</taxon>
        <taxon>Magnoliopsida</taxon>
        <taxon>eudicotyledons</taxon>
        <taxon>Gunneridae</taxon>
        <taxon>Pentapetalae</taxon>
        <taxon>Caryophyllales</taxon>
        <taxon>Caryophyllaceae</taxon>
        <taxon>Caryophylleae</taxon>
        <taxon>Saponaria</taxon>
    </lineage>
</organism>
<evidence type="ECO:0000256" key="5">
    <source>
        <dbReference type="ARBA" id="ARBA00023034"/>
    </source>
</evidence>
<evidence type="ECO:0000256" key="2">
    <source>
        <dbReference type="ARBA" id="ARBA00010271"/>
    </source>
</evidence>
<name>A0AAW1M272_SAPOF</name>
<keyword evidence="9" id="KW-1185">Reference proteome</keyword>
<feature type="domain" description="Exostosin GT47" evidence="7">
    <location>
        <begin position="255"/>
        <end position="591"/>
    </location>
</feature>
<evidence type="ECO:0000259" key="7">
    <source>
        <dbReference type="Pfam" id="PF03016"/>
    </source>
</evidence>
<evidence type="ECO:0000256" key="4">
    <source>
        <dbReference type="ARBA" id="ARBA00022968"/>
    </source>
</evidence>
<gene>
    <name evidence="8" type="ORF">RND81_03G086400</name>
</gene>
<keyword evidence="3" id="KW-0328">Glycosyltransferase</keyword>
<feature type="compositionally biased region" description="Polar residues" evidence="6">
    <location>
        <begin position="195"/>
        <end position="214"/>
    </location>
</feature>
<evidence type="ECO:0000313" key="8">
    <source>
        <dbReference type="EMBL" id="KAK9741165.1"/>
    </source>
</evidence>